<name>A0AAD9NAA1_RIDPI</name>
<feature type="region of interest" description="Disordered" evidence="1">
    <location>
        <begin position="87"/>
        <end position="134"/>
    </location>
</feature>
<accession>A0AAD9NAA1</accession>
<proteinExistence type="predicted"/>
<dbReference type="EMBL" id="JAODUO010001590">
    <property type="protein sequence ID" value="KAK2161243.1"/>
    <property type="molecule type" value="Genomic_DNA"/>
</dbReference>
<evidence type="ECO:0000313" key="3">
    <source>
        <dbReference type="Proteomes" id="UP001209878"/>
    </source>
</evidence>
<sequence length="134" mass="14834">MGVLRQENIHLKQLLLDSIVRVCKTSLDHSGCFSIDALIGVQVGDGRVFIVNLHKSHSADELVNTATIEACVDDDVTSLDMHVDEIADVKQEPRTETEGTNAIERRSERLEKKRQVSRKHDSSKVAAKVCSLSP</sequence>
<gene>
    <name evidence="2" type="ORF">NP493_1574g00022</name>
</gene>
<evidence type="ECO:0000313" key="2">
    <source>
        <dbReference type="EMBL" id="KAK2161243.1"/>
    </source>
</evidence>
<organism evidence="2 3">
    <name type="scientific">Ridgeia piscesae</name>
    <name type="common">Tubeworm</name>
    <dbReference type="NCBI Taxonomy" id="27915"/>
    <lineage>
        <taxon>Eukaryota</taxon>
        <taxon>Metazoa</taxon>
        <taxon>Spiralia</taxon>
        <taxon>Lophotrochozoa</taxon>
        <taxon>Annelida</taxon>
        <taxon>Polychaeta</taxon>
        <taxon>Sedentaria</taxon>
        <taxon>Canalipalpata</taxon>
        <taxon>Sabellida</taxon>
        <taxon>Siboglinidae</taxon>
        <taxon>Ridgeia</taxon>
    </lineage>
</organism>
<protein>
    <submittedName>
        <fullName evidence="2">Uncharacterized protein</fullName>
    </submittedName>
</protein>
<dbReference type="Proteomes" id="UP001209878">
    <property type="component" value="Unassembled WGS sequence"/>
</dbReference>
<keyword evidence="3" id="KW-1185">Reference proteome</keyword>
<comment type="caution">
    <text evidence="2">The sequence shown here is derived from an EMBL/GenBank/DDBJ whole genome shotgun (WGS) entry which is preliminary data.</text>
</comment>
<feature type="compositionally biased region" description="Basic and acidic residues" evidence="1">
    <location>
        <begin position="87"/>
        <end position="123"/>
    </location>
</feature>
<reference evidence="2" key="1">
    <citation type="journal article" date="2023" name="Mol. Biol. Evol.">
        <title>Third-Generation Sequencing Reveals the Adaptive Role of the Epigenome in Three Deep-Sea Polychaetes.</title>
        <authorList>
            <person name="Perez M."/>
            <person name="Aroh O."/>
            <person name="Sun Y."/>
            <person name="Lan Y."/>
            <person name="Juniper S.K."/>
            <person name="Young C.R."/>
            <person name="Angers B."/>
            <person name="Qian P.Y."/>
        </authorList>
    </citation>
    <scope>NUCLEOTIDE SEQUENCE</scope>
    <source>
        <strain evidence="2">R07B-5</strain>
    </source>
</reference>
<evidence type="ECO:0000256" key="1">
    <source>
        <dbReference type="SAM" id="MobiDB-lite"/>
    </source>
</evidence>
<dbReference type="AlphaFoldDB" id="A0AAD9NAA1"/>